<name>A0A819MVR3_9BILA</name>
<feature type="compositionally biased region" description="Basic and acidic residues" evidence="1">
    <location>
        <begin position="1"/>
        <end position="15"/>
    </location>
</feature>
<evidence type="ECO:0000313" key="3">
    <source>
        <dbReference type="EMBL" id="CAF4087719.1"/>
    </source>
</evidence>
<evidence type="ECO:0000313" key="4">
    <source>
        <dbReference type="Proteomes" id="UP000663874"/>
    </source>
</evidence>
<proteinExistence type="predicted"/>
<feature type="region of interest" description="Disordered" evidence="1">
    <location>
        <begin position="1"/>
        <end position="23"/>
    </location>
</feature>
<comment type="caution">
    <text evidence="2">The sequence shown here is derived from an EMBL/GenBank/DDBJ whole genome shotgun (WGS) entry which is preliminary data.</text>
</comment>
<feature type="region of interest" description="Disordered" evidence="1">
    <location>
        <begin position="77"/>
        <end position="98"/>
    </location>
</feature>
<sequence>MPERKYKRDSKKELSEDNLSNSHEFQETVVASNNSVLLNSTKNNEIRFGGQPIYATVSDAQLFLVYRSVGNVTTEQDEDYIKDTPETEDETHDGFGCR</sequence>
<accession>A0A819MVR3</accession>
<evidence type="ECO:0000256" key="1">
    <source>
        <dbReference type="SAM" id="MobiDB-lite"/>
    </source>
</evidence>
<dbReference type="AlphaFoldDB" id="A0A819MVR3"/>
<dbReference type="EMBL" id="CAJOAX010011129">
    <property type="protein sequence ID" value="CAF4087719.1"/>
    <property type="molecule type" value="Genomic_DNA"/>
</dbReference>
<gene>
    <name evidence="2" type="ORF">FNK824_LOCUS25208</name>
    <name evidence="3" type="ORF">OTI717_LOCUS33522</name>
</gene>
<evidence type="ECO:0000313" key="2">
    <source>
        <dbReference type="EMBL" id="CAF3987448.1"/>
    </source>
</evidence>
<reference evidence="2" key="1">
    <citation type="submission" date="2021-02" db="EMBL/GenBank/DDBJ databases">
        <authorList>
            <person name="Nowell W R."/>
        </authorList>
    </citation>
    <scope>NUCLEOTIDE SEQUENCE</scope>
</reference>
<dbReference type="EMBL" id="CAJOBE010005850">
    <property type="protein sequence ID" value="CAF3987448.1"/>
    <property type="molecule type" value="Genomic_DNA"/>
</dbReference>
<protein>
    <submittedName>
        <fullName evidence="2">Uncharacterized protein</fullName>
    </submittedName>
</protein>
<organism evidence="2 4">
    <name type="scientific">Rotaria sordida</name>
    <dbReference type="NCBI Taxonomy" id="392033"/>
    <lineage>
        <taxon>Eukaryota</taxon>
        <taxon>Metazoa</taxon>
        <taxon>Spiralia</taxon>
        <taxon>Gnathifera</taxon>
        <taxon>Rotifera</taxon>
        <taxon>Eurotatoria</taxon>
        <taxon>Bdelloidea</taxon>
        <taxon>Philodinida</taxon>
        <taxon>Philodinidae</taxon>
        <taxon>Rotaria</taxon>
    </lineage>
</organism>
<dbReference type="Proteomes" id="UP000663874">
    <property type="component" value="Unassembled WGS sequence"/>
</dbReference>
<dbReference type="Proteomes" id="UP000663823">
    <property type="component" value="Unassembled WGS sequence"/>
</dbReference>